<dbReference type="Proteomes" id="UP000029665">
    <property type="component" value="Unassembled WGS sequence"/>
</dbReference>
<dbReference type="HOGENOM" id="CLU_1012433_0_0_1"/>
<dbReference type="STRING" id="5643.A0A060S2C5"/>
<organism evidence="3 4">
    <name type="scientific">Pycnoporus cinnabarinus</name>
    <name type="common">Cinnabar-red polypore</name>
    <name type="synonym">Trametes cinnabarina</name>
    <dbReference type="NCBI Taxonomy" id="5643"/>
    <lineage>
        <taxon>Eukaryota</taxon>
        <taxon>Fungi</taxon>
        <taxon>Dikarya</taxon>
        <taxon>Basidiomycota</taxon>
        <taxon>Agaricomycotina</taxon>
        <taxon>Agaricomycetes</taxon>
        <taxon>Polyporales</taxon>
        <taxon>Polyporaceae</taxon>
        <taxon>Trametes</taxon>
    </lineage>
</organism>
<comment type="caution">
    <text evidence="3">The sequence shown here is derived from an EMBL/GenBank/DDBJ whole genome shotgun (WGS) entry which is preliminary data.</text>
</comment>
<dbReference type="Pfam" id="PF03732">
    <property type="entry name" value="Retrotrans_gag"/>
    <property type="match status" value="1"/>
</dbReference>
<dbReference type="OrthoDB" id="2681631at2759"/>
<feature type="region of interest" description="Disordered" evidence="1">
    <location>
        <begin position="265"/>
        <end position="285"/>
    </location>
</feature>
<gene>
    <name evidence="3" type="ORF">BN946_scf184760.g1</name>
</gene>
<evidence type="ECO:0000313" key="4">
    <source>
        <dbReference type="Proteomes" id="UP000029665"/>
    </source>
</evidence>
<dbReference type="InterPro" id="IPR005162">
    <property type="entry name" value="Retrotrans_gag_dom"/>
</dbReference>
<dbReference type="AlphaFoldDB" id="A0A060S2C5"/>
<dbReference type="OMA" id="ANIDTLW"/>
<protein>
    <recommendedName>
        <fullName evidence="2">Retrotransposon gag domain-containing protein</fullName>
    </recommendedName>
</protein>
<evidence type="ECO:0000259" key="2">
    <source>
        <dbReference type="Pfam" id="PF03732"/>
    </source>
</evidence>
<proteinExistence type="predicted"/>
<evidence type="ECO:0000313" key="3">
    <source>
        <dbReference type="EMBL" id="CDO68445.1"/>
    </source>
</evidence>
<feature type="compositionally biased region" description="Pro residues" evidence="1">
    <location>
        <begin position="220"/>
        <end position="230"/>
    </location>
</feature>
<dbReference type="EMBL" id="CCBP010000016">
    <property type="protein sequence ID" value="CDO68445.1"/>
    <property type="molecule type" value="Genomic_DNA"/>
</dbReference>
<keyword evidence="4" id="KW-1185">Reference proteome</keyword>
<name>A0A060S2C5_PYCCI</name>
<accession>A0A060S2C5</accession>
<feature type="region of interest" description="Disordered" evidence="1">
    <location>
        <begin position="208"/>
        <end position="234"/>
    </location>
</feature>
<evidence type="ECO:0000256" key="1">
    <source>
        <dbReference type="SAM" id="MobiDB-lite"/>
    </source>
</evidence>
<sequence length="329" mass="37707">MGSNPPETAAMEAFFENLLRRLERTSAPGPKLKDPETFNGTKSRYSPWKFVLQQYVAGLDKDRAISVVLSYIQGERVDIWKEAFSRSNYENGAWKFDTLDAFWKALDTVFNDPNVKHTAQAKLESLKMKGSAQEFFTEFEQLVTLANYDLDDEFVLNILQRNAREDFVRNIYASGDIPTTFAAWKTRLLGLDKYRDMFNVIRHGPSRIPIVPTTQRPNSTPNPPPQPQPIPVRRDGTGIIYGGRGQPMDLDRKCIKCGAPKREKGSCGDAWHIPNRSSPNTQYRRRWEEAEESKGFFEEVRRFVKEDPELFLQQVQGSTPEPSFVEDST</sequence>
<reference evidence="3" key="1">
    <citation type="submission" date="2014-01" db="EMBL/GenBank/DDBJ databases">
        <title>The genome of the white-rot fungus Pycnoporus cinnabarinus: a basidiomycete model with a versatile arsenal for lignocellulosic biomass breakdown.</title>
        <authorList>
            <person name="Levasseur A."/>
            <person name="Lomascolo A."/>
            <person name="Ruiz-Duenas F.J."/>
            <person name="Uzan E."/>
            <person name="Piumi F."/>
            <person name="Kues U."/>
            <person name="Ram A.F.J."/>
            <person name="Murat C."/>
            <person name="Haon M."/>
            <person name="Benoit I."/>
            <person name="Arfi Y."/>
            <person name="Chevret D."/>
            <person name="Drula E."/>
            <person name="Kwon M.J."/>
            <person name="Gouret P."/>
            <person name="Lesage-Meessen L."/>
            <person name="Lombard V."/>
            <person name="Mariette J."/>
            <person name="Noirot C."/>
            <person name="Park J."/>
            <person name="Patyshakuliyeva A."/>
            <person name="Wieneger R.A.B."/>
            <person name="Wosten H.A.B."/>
            <person name="Martin F."/>
            <person name="Coutinho P.M."/>
            <person name="de Vries R."/>
            <person name="Martinez A.T."/>
            <person name="Klopp C."/>
            <person name="Pontarotti P."/>
            <person name="Henrissat B."/>
            <person name="Record E."/>
        </authorList>
    </citation>
    <scope>NUCLEOTIDE SEQUENCE [LARGE SCALE GENOMIC DNA]</scope>
    <source>
        <strain evidence="3">BRFM137</strain>
    </source>
</reference>
<feature type="domain" description="Retrotransposon gag" evidence="2">
    <location>
        <begin position="71"/>
        <end position="156"/>
    </location>
</feature>